<dbReference type="PANTHER" id="PTHR30185">
    <property type="entry name" value="CRYPTIC BETA-GLUCOSIDE BGL OPERON ANTITERMINATOR"/>
    <property type="match status" value="1"/>
</dbReference>
<dbReference type="PROSITE" id="PS51094">
    <property type="entry name" value="PTS_EIIA_TYPE_2"/>
    <property type="match status" value="1"/>
</dbReference>
<keyword evidence="9" id="KW-1185">Reference proteome</keyword>
<evidence type="ECO:0000259" key="6">
    <source>
        <dbReference type="PROSITE" id="PS51099"/>
    </source>
</evidence>
<feature type="domain" description="PRD" evidence="7">
    <location>
        <begin position="307"/>
        <end position="412"/>
    </location>
</feature>
<evidence type="ECO:0000256" key="3">
    <source>
        <dbReference type="ARBA" id="ARBA00023015"/>
    </source>
</evidence>
<dbReference type="PANTHER" id="PTHR30185:SF18">
    <property type="entry name" value="TRANSCRIPTIONAL REGULATOR MTLR"/>
    <property type="match status" value="1"/>
</dbReference>
<dbReference type="InterPro" id="IPR011608">
    <property type="entry name" value="PRD"/>
</dbReference>
<dbReference type="InterPro" id="IPR050661">
    <property type="entry name" value="BglG_antiterminators"/>
</dbReference>
<evidence type="ECO:0000259" key="5">
    <source>
        <dbReference type="PROSITE" id="PS51094"/>
    </source>
</evidence>
<dbReference type="InterPro" id="IPR036095">
    <property type="entry name" value="PTS_EIIB-like_sf"/>
</dbReference>
<comment type="caution">
    <text evidence="8">The sequence shown here is derived from an EMBL/GenBank/DDBJ whole genome shotgun (WGS) entry which is preliminary data.</text>
</comment>
<evidence type="ECO:0000313" key="9">
    <source>
        <dbReference type="Proteomes" id="UP000608420"/>
    </source>
</evidence>
<feature type="domain" description="PTS EIIB type-2" evidence="6">
    <location>
        <begin position="416"/>
        <end position="505"/>
    </location>
</feature>
<feature type="domain" description="PTS EIIA type-2" evidence="5">
    <location>
        <begin position="558"/>
        <end position="703"/>
    </location>
</feature>
<keyword evidence="3" id="KW-0805">Transcription regulation</keyword>
<dbReference type="Proteomes" id="UP000608420">
    <property type="component" value="Unassembled WGS sequence"/>
</dbReference>
<dbReference type="EMBL" id="BMIW01000008">
    <property type="protein sequence ID" value="GGF95358.1"/>
    <property type="molecule type" value="Genomic_DNA"/>
</dbReference>
<protein>
    <submittedName>
        <fullName evidence="8">Transcriptional regulator MtlR</fullName>
    </submittedName>
</protein>
<evidence type="ECO:0000256" key="4">
    <source>
        <dbReference type="ARBA" id="ARBA00023163"/>
    </source>
</evidence>
<dbReference type="SUPFAM" id="SSF55804">
    <property type="entry name" value="Phoshotransferase/anion transport protein"/>
    <property type="match status" value="1"/>
</dbReference>
<accession>A0ABQ1VSX4</accession>
<name>A0ABQ1VSX4_9BACL</name>
<dbReference type="CDD" id="cd05568">
    <property type="entry name" value="PTS_IIB_bgl_like"/>
    <property type="match status" value="1"/>
</dbReference>
<evidence type="ECO:0000259" key="7">
    <source>
        <dbReference type="PROSITE" id="PS51372"/>
    </source>
</evidence>
<proteinExistence type="predicted"/>
<dbReference type="PROSITE" id="PS51372">
    <property type="entry name" value="PRD_2"/>
    <property type="match status" value="2"/>
</dbReference>
<dbReference type="RefSeq" id="WP_120462012.1">
    <property type="nucleotide sequence ID" value="NZ_BMIW01000008.1"/>
</dbReference>
<dbReference type="Pfam" id="PF00874">
    <property type="entry name" value="PRD"/>
    <property type="match status" value="2"/>
</dbReference>
<dbReference type="Gene3D" id="1.10.1790.10">
    <property type="entry name" value="PRD domain"/>
    <property type="match status" value="2"/>
</dbReference>
<keyword evidence="4" id="KW-0804">Transcription</keyword>
<keyword evidence="1" id="KW-0808">Transferase</keyword>
<feature type="domain" description="PRD" evidence="7">
    <location>
        <begin position="194"/>
        <end position="304"/>
    </location>
</feature>
<dbReference type="InterPro" id="IPR036634">
    <property type="entry name" value="PRD_sf"/>
</dbReference>
<dbReference type="Gene3D" id="3.40.930.10">
    <property type="entry name" value="Mannitol-specific EII, Chain A"/>
    <property type="match status" value="1"/>
</dbReference>
<dbReference type="Pfam" id="PF00359">
    <property type="entry name" value="PTS_EIIA_2"/>
    <property type="match status" value="1"/>
</dbReference>
<evidence type="ECO:0000313" key="8">
    <source>
        <dbReference type="EMBL" id="GGF95358.1"/>
    </source>
</evidence>
<gene>
    <name evidence="8" type="primary">mtlR</name>
    <name evidence="8" type="ORF">GCM10010913_16200</name>
</gene>
<dbReference type="InterPro" id="IPR016152">
    <property type="entry name" value="PTrfase/Anion_transptr"/>
</dbReference>
<organism evidence="8 9">
    <name type="scientific">Paenibacillus aceti</name>
    <dbReference type="NCBI Taxonomy" id="1820010"/>
    <lineage>
        <taxon>Bacteria</taxon>
        <taxon>Bacillati</taxon>
        <taxon>Bacillota</taxon>
        <taxon>Bacilli</taxon>
        <taxon>Bacillales</taxon>
        <taxon>Paenibacillaceae</taxon>
        <taxon>Paenibacillus</taxon>
    </lineage>
</organism>
<dbReference type="PROSITE" id="PS51099">
    <property type="entry name" value="PTS_EIIB_TYPE_2"/>
    <property type="match status" value="1"/>
</dbReference>
<dbReference type="SUPFAM" id="SSF52794">
    <property type="entry name" value="PTS system IIB component-like"/>
    <property type="match status" value="1"/>
</dbReference>
<dbReference type="SUPFAM" id="SSF63520">
    <property type="entry name" value="PTS-regulatory domain, PRD"/>
    <property type="match status" value="2"/>
</dbReference>
<dbReference type="InterPro" id="IPR013011">
    <property type="entry name" value="PTS_EIIB_2"/>
</dbReference>
<sequence length="715" mass="81309">MEITHRMRQILDLLLRSPYESTVAEIARSIRVSPRTVHRELDAVESYLHRRGIRLHRKAGSGLSLDGEPERLENIKSELLTPFNVEYSADERRIFLLYRLLASDEPIKLYTLAHEMRVTVSTIAADLDDLTDWIGKQKLRLIRRRGYGVEIKGSEPSLREAIRNLVGVRLDDLSLITGVEQRPLHPVDSRVASMAGVDSIKIIEEILWKWEEQALEEPFSEEAYTDLLIHLSIAAYRIQAGRAVSEVEAARMIHSRQGMPIAHSAAVDGLCKQLGESLRLEYSAAELTYTAILLEKASGSSNELLPADDLELVRAIRSLIHYMAELDDQDYIADRSLRDGLFIHLTAALERIVAGQRIRNPLLDMIRKEYSELFDRVRQAADAAFPDKDIPDEEVAFLVMHFGASRERMGQTRRNIRAVIVCTSGIGSSRLLAVRLRKEFPQINIVEQASWYEAVRIPSSTYDLLISTVDLPLRKGQYLKLSPLLSDEETEQLRNYIRERGFQQSVDKLLPDPLLHPGADDELHSATKPTDVQHRTAGIAGLEELRYLNKSVQLSIKLLEAFRVIRLEISGVPSLMKWLQAACFHPQLKEVLEDPDLVARRLFEREQHGTQLIPGTELALFHTRSDTVKKPVLMLFELDHSFKMGEAESVELSRFLLMLAPRQLSRESIEVLSEISASLLDREIMEALAGGQEQEIRALMSAHLRTYLIDKLERE</sequence>
<keyword evidence="2" id="KW-0677">Repeat</keyword>
<dbReference type="Gene3D" id="3.40.50.2300">
    <property type="match status" value="1"/>
</dbReference>
<evidence type="ECO:0000256" key="2">
    <source>
        <dbReference type="ARBA" id="ARBA00022737"/>
    </source>
</evidence>
<reference evidence="9" key="1">
    <citation type="journal article" date="2019" name="Int. J. Syst. Evol. Microbiol.">
        <title>The Global Catalogue of Microorganisms (GCM) 10K type strain sequencing project: providing services to taxonomists for standard genome sequencing and annotation.</title>
        <authorList>
            <consortium name="The Broad Institute Genomics Platform"/>
            <consortium name="The Broad Institute Genome Sequencing Center for Infectious Disease"/>
            <person name="Wu L."/>
            <person name="Ma J."/>
        </authorList>
    </citation>
    <scope>NUCLEOTIDE SEQUENCE [LARGE SCALE GENOMIC DNA]</scope>
    <source>
        <strain evidence="9">CGMCC 1.15420</strain>
    </source>
</reference>
<evidence type="ECO:0000256" key="1">
    <source>
        <dbReference type="ARBA" id="ARBA00022679"/>
    </source>
</evidence>
<dbReference type="InterPro" id="IPR002178">
    <property type="entry name" value="PTS_EIIA_type-2_dom"/>
</dbReference>